<dbReference type="PANTHER" id="PTHR14969">
    <property type="entry name" value="SPHINGOSINE-1-PHOSPHATE PHOSPHOHYDROLASE"/>
    <property type="match status" value="1"/>
</dbReference>
<dbReference type="PANTHER" id="PTHR14969:SF62">
    <property type="entry name" value="DECAPRENYLPHOSPHORYL-5-PHOSPHORIBOSE PHOSPHATASE RV3807C-RELATED"/>
    <property type="match status" value="1"/>
</dbReference>
<dbReference type="EC" id="3.6.1.27" evidence="2"/>
<dbReference type="RefSeq" id="WP_162375642.1">
    <property type="nucleotide sequence ID" value="NZ_JBHTKN010000003.1"/>
</dbReference>
<keyword evidence="7 10" id="KW-0472">Membrane</keyword>
<dbReference type="Gene3D" id="1.20.144.10">
    <property type="entry name" value="Phosphatidic acid phosphatase type 2/haloperoxidase"/>
    <property type="match status" value="2"/>
</dbReference>
<keyword evidence="6 10" id="KW-1133">Transmembrane helix</keyword>
<feature type="transmembrane region" description="Helical" evidence="10">
    <location>
        <begin position="21"/>
        <end position="41"/>
    </location>
</feature>
<dbReference type="EMBL" id="JBHTKN010000003">
    <property type="protein sequence ID" value="MFD1041839.1"/>
    <property type="molecule type" value="Genomic_DNA"/>
</dbReference>
<feature type="transmembrane region" description="Helical" evidence="10">
    <location>
        <begin position="201"/>
        <end position="220"/>
    </location>
</feature>
<evidence type="ECO:0000256" key="2">
    <source>
        <dbReference type="ARBA" id="ARBA00012374"/>
    </source>
</evidence>
<dbReference type="SMART" id="SM00014">
    <property type="entry name" value="acidPPc"/>
    <property type="match status" value="1"/>
</dbReference>
<evidence type="ECO:0000256" key="10">
    <source>
        <dbReference type="SAM" id="Phobius"/>
    </source>
</evidence>
<dbReference type="SUPFAM" id="SSF48317">
    <property type="entry name" value="Acid phosphatase/Vanadium-dependent haloperoxidase"/>
    <property type="match status" value="1"/>
</dbReference>
<evidence type="ECO:0000256" key="8">
    <source>
        <dbReference type="ARBA" id="ARBA00032707"/>
    </source>
</evidence>
<evidence type="ECO:0000256" key="5">
    <source>
        <dbReference type="ARBA" id="ARBA00022801"/>
    </source>
</evidence>
<evidence type="ECO:0000256" key="4">
    <source>
        <dbReference type="ARBA" id="ARBA00022692"/>
    </source>
</evidence>
<dbReference type="Pfam" id="PF01569">
    <property type="entry name" value="PAP2"/>
    <property type="match status" value="1"/>
</dbReference>
<dbReference type="InterPro" id="IPR036938">
    <property type="entry name" value="PAP2/HPO_sf"/>
</dbReference>
<evidence type="ECO:0000313" key="12">
    <source>
        <dbReference type="EMBL" id="MFD1041839.1"/>
    </source>
</evidence>
<keyword evidence="13" id="KW-1185">Reference proteome</keyword>
<feature type="transmembrane region" description="Helical" evidence="10">
    <location>
        <begin position="108"/>
        <end position="128"/>
    </location>
</feature>
<sequence>MPGKPAEPLSRLSSLAAVLRGNLALLGLLFVGLLLPLWVFAELADEVHELEAMVLDDALLLWLQQRAGPRLDAFFVFVSRVGYAWGVIPADIALCLALLVARRWREASFAIVALAGSGLLNLGTKAFFRRDRPSLWESIAPESSFSFPSGHAMGSMTLAAVVVLLAWGTRWRWPVLVLALAFTGLVGLSRLYLGVHYPSDVLAGWAAGLAWTAGVYLVLFRQRRPWGDASRWTLPSS</sequence>
<evidence type="ECO:0000313" key="13">
    <source>
        <dbReference type="Proteomes" id="UP001597033"/>
    </source>
</evidence>
<dbReference type="CDD" id="cd03392">
    <property type="entry name" value="PAP2_like_2"/>
    <property type="match status" value="1"/>
</dbReference>
<reference evidence="13" key="1">
    <citation type="journal article" date="2019" name="Int. J. Syst. Evol. Microbiol.">
        <title>The Global Catalogue of Microorganisms (GCM) 10K type strain sequencing project: providing services to taxonomists for standard genome sequencing and annotation.</title>
        <authorList>
            <consortium name="The Broad Institute Genomics Platform"/>
            <consortium name="The Broad Institute Genome Sequencing Center for Infectious Disease"/>
            <person name="Wu L."/>
            <person name="Ma J."/>
        </authorList>
    </citation>
    <scope>NUCLEOTIDE SEQUENCE [LARGE SCALE GENOMIC DNA]</scope>
    <source>
        <strain evidence="13">CCUG 55854</strain>
    </source>
</reference>
<organism evidence="12 13">
    <name type="scientific">Pseudoxanthomonas kaohsiungensis</name>
    <dbReference type="NCBI Taxonomy" id="283923"/>
    <lineage>
        <taxon>Bacteria</taxon>
        <taxon>Pseudomonadati</taxon>
        <taxon>Pseudomonadota</taxon>
        <taxon>Gammaproteobacteria</taxon>
        <taxon>Lysobacterales</taxon>
        <taxon>Lysobacteraceae</taxon>
        <taxon>Pseudoxanthomonas</taxon>
    </lineage>
</organism>
<keyword evidence="3" id="KW-1003">Cell membrane</keyword>
<comment type="subcellular location">
    <subcellularLocation>
        <location evidence="1">Cell membrane</location>
        <topology evidence="1">Multi-pass membrane protein</topology>
    </subcellularLocation>
</comment>
<comment type="catalytic activity">
    <reaction evidence="9">
        <text>di-trans,octa-cis-undecaprenyl diphosphate + H2O = di-trans,octa-cis-undecaprenyl phosphate + phosphate + H(+)</text>
        <dbReference type="Rhea" id="RHEA:28094"/>
        <dbReference type="ChEBI" id="CHEBI:15377"/>
        <dbReference type="ChEBI" id="CHEBI:15378"/>
        <dbReference type="ChEBI" id="CHEBI:43474"/>
        <dbReference type="ChEBI" id="CHEBI:58405"/>
        <dbReference type="ChEBI" id="CHEBI:60392"/>
        <dbReference type="EC" id="3.6.1.27"/>
    </reaction>
</comment>
<evidence type="ECO:0000256" key="1">
    <source>
        <dbReference type="ARBA" id="ARBA00004651"/>
    </source>
</evidence>
<dbReference type="Proteomes" id="UP001597033">
    <property type="component" value="Unassembled WGS sequence"/>
</dbReference>
<evidence type="ECO:0000256" key="6">
    <source>
        <dbReference type="ARBA" id="ARBA00022989"/>
    </source>
</evidence>
<gene>
    <name evidence="12" type="ORF">ACFQ2N_05685</name>
</gene>
<name>A0ABW3LX06_9GAMM</name>
<comment type="caution">
    <text evidence="12">The sequence shown here is derived from an EMBL/GenBank/DDBJ whole genome shotgun (WGS) entry which is preliminary data.</text>
</comment>
<evidence type="ECO:0000259" key="11">
    <source>
        <dbReference type="SMART" id="SM00014"/>
    </source>
</evidence>
<proteinExistence type="predicted"/>
<evidence type="ECO:0000256" key="3">
    <source>
        <dbReference type="ARBA" id="ARBA00022475"/>
    </source>
</evidence>
<dbReference type="InterPro" id="IPR000326">
    <property type="entry name" value="PAP2/HPO"/>
</dbReference>
<accession>A0ABW3LX06</accession>
<protein>
    <recommendedName>
        <fullName evidence="2">undecaprenyl-diphosphate phosphatase</fullName>
        <ecNumber evidence="2">3.6.1.27</ecNumber>
    </recommendedName>
    <alternativeName>
        <fullName evidence="8">Undecaprenyl pyrophosphate phosphatase</fullName>
    </alternativeName>
</protein>
<feature type="domain" description="Phosphatidic acid phosphatase type 2/haloperoxidase" evidence="11">
    <location>
        <begin position="107"/>
        <end position="216"/>
    </location>
</feature>
<evidence type="ECO:0000256" key="7">
    <source>
        <dbReference type="ARBA" id="ARBA00023136"/>
    </source>
</evidence>
<keyword evidence="5" id="KW-0378">Hydrolase</keyword>
<feature type="transmembrane region" description="Helical" evidence="10">
    <location>
        <begin position="148"/>
        <end position="168"/>
    </location>
</feature>
<feature type="transmembrane region" description="Helical" evidence="10">
    <location>
        <begin position="175"/>
        <end position="195"/>
    </location>
</feature>
<keyword evidence="4 10" id="KW-0812">Transmembrane</keyword>
<feature type="transmembrane region" description="Helical" evidence="10">
    <location>
        <begin position="82"/>
        <end position="101"/>
    </location>
</feature>
<evidence type="ECO:0000256" key="9">
    <source>
        <dbReference type="ARBA" id="ARBA00047594"/>
    </source>
</evidence>